<dbReference type="NCBIfam" id="TIGR04186">
    <property type="entry name" value="GRASP_targ"/>
    <property type="match status" value="1"/>
</dbReference>
<feature type="compositionally biased region" description="Basic and acidic residues" evidence="1">
    <location>
        <begin position="40"/>
        <end position="53"/>
    </location>
</feature>
<organism evidence="2 3">
    <name type="scientific">Streptomyces daliensis</name>
    <dbReference type="NCBI Taxonomy" id="299421"/>
    <lineage>
        <taxon>Bacteria</taxon>
        <taxon>Bacillati</taxon>
        <taxon>Actinomycetota</taxon>
        <taxon>Actinomycetes</taxon>
        <taxon>Kitasatosporales</taxon>
        <taxon>Streptomycetaceae</taxon>
        <taxon>Streptomyces</taxon>
    </lineage>
</organism>
<dbReference type="InterPro" id="IPR025843">
    <property type="entry name" value="Actino_peptide"/>
</dbReference>
<dbReference type="InterPro" id="IPR026496">
    <property type="entry name" value="GRASP_targ"/>
</dbReference>
<reference evidence="2" key="1">
    <citation type="submission" date="2021-04" db="EMBL/GenBank/DDBJ databases">
        <title>Sequencing of actinobacteria type strains.</title>
        <authorList>
            <person name="Nguyen G.-S."/>
            <person name="Wentzel A."/>
        </authorList>
    </citation>
    <scope>NUCLEOTIDE SEQUENCE</scope>
    <source>
        <strain evidence="2">DSM 42095</strain>
    </source>
</reference>
<keyword evidence="3" id="KW-1185">Reference proteome</keyword>
<gene>
    <name evidence="2" type="primary">tgmA</name>
    <name evidence="2" type="ORF">KDA82_17070</name>
</gene>
<accession>A0A8T4IQW0</accession>
<dbReference type="AlphaFoldDB" id="A0A8T4IQW0"/>
<protein>
    <submittedName>
        <fullName evidence="2">Putative ATP-grasp-modified RiPP</fullName>
    </submittedName>
</protein>
<dbReference type="Pfam" id="PF14408">
    <property type="entry name" value="Actino_peptide"/>
    <property type="match status" value="1"/>
</dbReference>
<sequence length="83" mass="9026">MGSSAPVPWGMRRMRPLRNGPLSPWRYAGIDRGTQTGRWVGEDGKARPVELGKHGTSVNTYPSTQVGKDGKVDTDTGQDAEQD</sequence>
<name>A0A8T4IQW0_9ACTN</name>
<comment type="caution">
    <text evidence="2">The sequence shown here is derived from an EMBL/GenBank/DDBJ whole genome shotgun (WGS) entry which is preliminary data.</text>
</comment>
<feature type="compositionally biased region" description="Polar residues" evidence="1">
    <location>
        <begin position="56"/>
        <end position="66"/>
    </location>
</feature>
<feature type="region of interest" description="Disordered" evidence="1">
    <location>
        <begin position="1"/>
        <end position="83"/>
    </location>
</feature>
<dbReference type="EMBL" id="JAGSMN010000370">
    <property type="protein sequence ID" value="MBR7674701.1"/>
    <property type="molecule type" value="Genomic_DNA"/>
</dbReference>
<evidence type="ECO:0000313" key="3">
    <source>
        <dbReference type="Proteomes" id="UP000675554"/>
    </source>
</evidence>
<proteinExistence type="predicted"/>
<dbReference type="Proteomes" id="UP000675554">
    <property type="component" value="Unassembled WGS sequence"/>
</dbReference>
<evidence type="ECO:0000313" key="2">
    <source>
        <dbReference type="EMBL" id="MBR7674701.1"/>
    </source>
</evidence>
<evidence type="ECO:0000256" key="1">
    <source>
        <dbReference type="SAM" id="MobiDB-lite"/>
    </source>
</evidence>